<dbReference type="EC" id="3.1.-.-" evidence="4"/>
<keyword evidence="4" id="KW-0378">Hydrolase</keyword>
<dbReference type="InterPro" id="IPR019079">
    <property type="entry name" value="Capsule_synth_CapA"/>
</dbReference>
<gene>
    <name evidence="4" type="ORF">ABZ071_33995</name>
</gene>
<dbReference type="SUPFAM" id="SSF56300">
    <property type="entry name" value="Metallo-dependent phosphatases"/>
    <property type="match status" value="1"/>
</dbReference>
<dbReference type="InterPro" id="IPR052169">
    <property type="entry name" value="CW_Biosynth-Accessory"/>
</dbReference>
<accession>A0ABV2VWL0</accession>
<name>A0ABV2VWL0_9ACTN</name>
<dbReference type="InterPro" id="IPR029052">
    <property type="entry name" value="Metallo-depent_PP-like"/>
</dbReference>
<evidence type="ECO:0000259" key="3">
    <source>
        <dbReference type="SMART" id="SM00854"/>
    </source>
</evidence>
<dbReference type="Proteomes" id="UP001550348">
    <property type="component" value="Unassembled WGS sequence"/>
</dbReference>
<sequence>MEEVNAPAGETEDQAEPSGPPGVIVFEVATDLPPIRRAPPLEGSFRIRPSTAWALDRMPGMRIKLGLAVILLLLTGACTKEPARVTAAASATPRVAAPAPAPGPKKQLTVVAAGDLLVHPPLTEQAAADAQAAGHSGHDFTGVLATIRPRVSAADLAICHMETPLADPQGPFTGWPAFSVPPELADAAAWAGFDTCSTASNHSPGRGHGGHHPDLDNLDRVGLRHAGTARSAEEAARTNIFDVAGVKVAQLSYSLSFNDIPLPEARPWAANLIDPAAILAAAHRARAAGAEIVILSMHWGTEYQNAPNDDQLDLAQQLLASPDIDLIIGCHVHVVQPFERIGRKWVAYGMGNITTRFDDGSPENTQDAVVPEFTFTRTDSGGWEVTSVSVLPTWMEYQPAARVVDLASAAHDPSVPADRRAHYAEIEKRINGYVGMRGAFEAGLHQLS</sequence>
<evidence type="ECO:0000256" key="2">
    <source>
        <dbReference type="SAM" id="MobiDB-lite"/>
    </source>
</evidence>
<dbReference type="PANTHER" id="PTHR33393:SF13">
    <property type="entry name" value="PGA BIOSYNTHESIS PROTEIN CAPA"/>
    <property type="match status" value="1"/>
</dbReference>
<evidence type="ECO:0000256" key="1">
    <source>
        <dbReference type="ARBA" id="ARBA00005662"/>
    </source>
</evidence>
<feature type="region of interest" description="Disordered" evidence="2">
    <location>
        <begin position="1"/>
        <end position="21"/>
    </location>
</feature>
<dbReference type="EMBL" id="JBEXRX010000235">
    <property type="protein sequence ID" value="MEU0156794.1"/>
    <property type="molecule type" value="Genomic_DNA"/>
</dbReference>
<dbReference type="CDD" id="cd07381">
    <property type="entry name" value="MPP_CapA"/>
    <property type="match status" value="1"/>
</dbReference>
<evidence type="ECO:0000313" key="4">
    <source>
        <dbReference type="EMBL" id="MEU0156794.1"/>
    </source>
</evidence>
<reference evidence="4 5" key="1">
    <citation type="submission" date="2024-06" db="EMBL/GenBank/DDBJ databases">
        <title>The Natural Products Discovery Center: Release of the First 8490 Sequenced Strains for Exploring Actinobacteria Biosynthetic Diversity.</title>
        <authorList>
            <person name="Kalkreuter E."/>
            <person name="Kautsar S.A."/>
            <person name="Yang D."/>
            <person name="Bader C.D."/>
            <person name="Teijaro C.N."/>
            <person name="Fluegel L."/>
            <person name="Davis C.M."/>
            <person name="Simpson J.R."/>
            <person name="Lauterbach L."/>
            <person name="Steele A.D."/>
            <person name="Gui C."/>
            <person name="Meng S."/>
            <person name="Li G."/>
            <person name="Viehrig K."/>
            <person name="Ye F."/>
            <person name="Su P."/>
            <person name="Kiefer A.F."/>
            <person name="Nichols A."/>
            <person name="Cepeda A.J."/>
            <person name="Yan W."/>
            <person name="Fan B."/>
            <person name="Jiang Y."/>
            <person name="Adhikari A."/>
            <person name="Zheng C.-J."/>
            <person name="Schuster L."/>
            <person name="Cowan T.M."/>
            <person name="Smanski M.J."/>
            <person name="Chevrette M.G."/>
            <person name="De Carvalho L.P.S."/>
            <person name="Shen B."/>
        </authorList>
    </citation>
    <scope>NUCLEOTIDE SEQUENCE [LARGE SCALE GENOMIC DNA]</scope>
    <source>
        <strain evidence="4 5">NPDC006286</strain>
    </source>
</reference>
<feature type="domain" description="Capsule synthesis protein CapA" evidence="3">
    <location>
        <begin position="109"/>
        <end position="357"/>
    </location>
</feature>
<organism evidence="4 5">
    <name type="scientific">Micromonospora fulviviridis</name>
    <dbReference type="NCBI Taxonomy" id="47860"/>
    <lineage>
        <taxon>Bacteria</taxon>
        <taxon>Bacillati</taxon>
        <taxon>Actinomycetota</taxon>
        <taxon>Actinomycetes</taxon>
        <taxon>Micromonosporales</taxon>
        <taxon>Micromonosporaceae</taxon>
        <taxon>Micromonospora</taxon>
    </lineage>
</organism>
<dbReference type="RefSeq" id="WP_355668279.1">
    <property type="nucleotide sequence ID" value="NZ_JBEXRX010000235.1"/>
</dbReference>
<dbReference type="Pfam" id="PF09587">
    <property type="entry name" value="PGA_cap"/>
    <property type="match status" value="1"/>
</dbReference>
<keyword evidence="5" id="KW-1185">Reference proteome</keyword>
<comment type="similarity">
    <text evidence="1">Belongs to the CapA family.</text>
</comment>
<dbReference type="SMART" id="SM00854">
    <property type="entry name" value="PGA_cap"/>
    <property type="match status" value="1"/>
</dbReference>
<dbReference type="PANTHER" id="PTHR33393">
    <property type="entry name" value="POLYGLUTAMINE SYNTHESIS ACCESSORY PROTEIN RV0574C-RELATED"/>
    <property type="match status" value="1"/>
</dbReference>
<comment type="caution">
    <text evidence="4">The sequence shown here is derived from an EMBL/GenBank/DDBJ whole genome shotgun (WGS) entry which is preliminary data.</text>
</comment>
<protein>
    <submittedName>
        <fullName evidence="4">CapA family protein</fullName>
        <ecNumber evidence="4">3.1.-.-</ecNumber>
    </submittedName>
</protein>
<proteinExistence type="inferred from homology"/>
<dbReference type="Gene3D" id="3.60.21.10">
    <property type="match status" value="1"/>
</dbReference>
<dbReference type="GO" id="GO:0016787">
    <property type="term" value="F:hydrolase activity"/>
    <property type="evidence" value="ECO:0007669"/>
    <property type="project" value="UniProtKB-KW"/>
</dbReference>
<evidence type="ECO:0000313" key="5">
    <source>
        <dbReference type="Proteomes" id="UP001550348"/>
    </source>
</evidence>